<evidence type="ECO:0000259" key="13">
    <source>
        <dbReference type="PROSITE" id="PS51186"/>
    </source>
</evidence>
<dbReference type="Proteomes" id="UP000192578">
    <property type="component" value="Unassembled WGS sequence"/>
</dbReference>
<keyword evidence="8 11" id="KW-0012">Acyltransferase</keyword>
<evidence type="ECO:0000256" key="12">
    <source>
        <dbReference type="SAM" id="MobiDB-lite"/>
    </source>
</evidence>
<dbReference type="GO" id="GO:0051392">
    <property type="term" value="F:tRNA cytidine N4-acetyltransferase activity"/>
    <property type="evidence" value="ECO:0007669"/>
    <property type="project" value="RHEA"/>
</dbReference>
<dbReference type="OrthoDB" id="10067491at2759"/>
<dbReference type="PROSITE" id="PS51186">
    <property type="entry name" value="GNAT"/>
    <property type="match status" value="1"/>
</dbReference>
<reference evidence="15" key="1">
    <citation type="submission" date="2017-01" db="EMBL/GenBank/DDBJ databases">
        <title>Comparative genomics of anhydrobiosis in the tardigrade Hypsibius dujardini.</title>
        <authorList>
            <person name="Yoshida Y."/>
            <person name="Koutsovoulos G."/>
            <person name="Laetsch D."/>
            <person name="Stevens L."/>
            <person name="Kumar S."/>
            <person name="Horikawa D."/>
            <person name="Ishino K."/>
            <person name="Komine S."/>
            <person name="Tomita M."/>
            <person name="Blaxter M."/>
            <person name="Arakawa K."/>
        </authorList>
    </citation>
    <scope>NUCLEOTIDE SEQUENCE [LARGE SCALE GENOMIC DNA]</scope>
    <source>
        <strain evidence="15">Z151</strain>
    </source>
</reference>
<dbReference type="InterPro" id="IPR016181">
    <property type="entry name" value="Acyl_CoA_acyltransferase"/>
</dbReference>
<comment type="function">
    <text evidence="11">RNA cytidine acetyltransferase with specificity toward both 18S rRNA and tRNAs. Catalyzes the formation of N(4)-acetylcytidine (ac4C) in 18S rRNA. Required for early nucleolar cleavages of precursor rRNA at sites A0, A1 and A2 during 18S rRNA synthesis. Catalyzes the formation of ac4C in serine and leucine tRNAs. Requires a tRNA-binding adapter protein for full tRNA acetyltransferase activity but not for 18S rRNA acetylation.</text>
</comment>
<dbReference type="CDD" id="cd04301">
    <property type="entry name" value="NAT_SF"/>
    <property type="match status" value="1"/>
</dbReference>
<evidence type="ECO:0000256" key="4">
    <source>
        <dbReference type="ARBA" id="ARBA00022694"/>
    </source>
</evidence>
<accession>A0A1W0WMJ8</accession>
<dbReference type="InterPro" id="IPR000182">
    <property type="entry name" value="GNAT_dom"/>
</dbReference>
<dbReference type="FunFam" id="3.40.50.11040:FF:000002">
    <property type="entry name" value="RNA cytidine acetyltransferase"/>
    <property type="match status" value="1"/>
</dbReference>
<name>A0A1W0WMJ8_HYPEX</name>
<comment type="catalytic activity">
    <reaction evidence="11">
        <text>a cytidine in tRNA + acetyl-CoA + ATP + H2O = an N(4)-acetylcytidine in tRNA + ADP + phosphate + CoA + H(+)</text>
        <dbReference type="Rhea" id="RHEA:53876"/>
        <dbReference type="Rhea" id="RHEA-COMP:13670"/>
        <dbReference type="Rhea" id="RHEA-COMP:13671"/>
        <dbReference type="ChEBI" id="CHEBI:15377"/>
        <dbReference type="ChEBI" id="CHEBI:15378"/>
        <dbReference type="ChEBI" id="CHEBI:30616"/>
        <dbReference type="ChEBI" id="CHEBI:43474"/>
        <dbReference type="ChEBI" id="CHEBI:57287"/>
        <dbReference type="ChEBI" id="CHEBI:57288"/>
        <dbReference type="ChEBI" id="CHEBI:74900"/>
        <dbReference type="ChEBI" id="CHEBI:82748"/>
        <dbReference type="ChEBI" id="CHEBI:456216"/>
    </reaction>
</comment>
<dbReference type="InterPro" id="IPR007807">
    <property type="entry name" value="TcmA/NAT10_helicase"/>
</dbReference>
<keyword evidence="6 11" id="KW-0067">ATP-binding</keyword>
<dbReference type="Pfam" id="PF08351">
    <property type="entry name" value="TmcA_N"/>
    <property type="match status" value="1"/>
</dbReference>
<dbReference type="SUPFAM" id="SSF55729">
    <property type="entry name" value="Acyl-CoA N-acyltransferases (Nat)"/>
    <property type="match status" value="1"/>
</dbReference>
<feature type="binding site" evidence="11">
    <location>
        <position position="715"/>
    </location>
    <ligand>
        <name>acetyl-CoA</name>
        <dbReference type="ChEBI" id="CHEBI:57288"/>
    </ligand>
</feature>
<dbReference type="AlphaFoldDB" id="A0A1W0WMJ8"/>
<feature type="binding site" evidence="11">
    <location>
        <begin position="618"/>
        <end position="620"/>
    </location>
    <ligand>
        <name>acetyl-CoA</name>
        <dbReference type="ChEBI" id="CHEBI:57288"/>
    </ligand>
</feature>
<keyword evidence="7 11" id="KW-0539">Nucleus</keyword>
<feature type="binding site" evidence="11">
    <location>
        <begin position="625"/>
        <end position="631"/>
    </location>
    <ligand>
        <name>acetyl-CoA</name>
        <dbReference type="ChEBI" id="CHEBI:57288"/>
    </ligand>
</feature>
<dbReference type="InterPro" id="IPR033688">
    <property type="entry name" value="NAT10"/>
</dbReference>
<protein>
    <recommendedName>
        <fullName evidence="10 11">RNA cytidine acetyltransferase</fullName>
        <ecNumber evidence="11">2.3.1.-</ecNumber>
    </recommendedName>
    <alternativeName>
        <fullName evidence="11">18S rRNA cytosine acetyltransferase</fullName>
    </alternativeName>
</protein>
<dbReference type="Gene3D" id="3.40.630.30">
    <property type="match status" value="1"/>
</dbReference>
<evidence type="ECO:0000256" key="10">
    <source>
        <dbReference type="ARBA" id="ARBA00068357"/>
    </source>
</evidence>
<evidence type="ECO:0000256" key="3">
    <source>
        <dbReference type="ARBA" id="ARBA00022679"/>
    </source>
</evidence>
<dbReference type="InterPro" id="IPR032672">
    <property type="entry name" value="TmcA/NAT10/Kre33"/>
</dbReference>
<dbReference type="Pfam" id="PF05127">
    <property type="entry name" value="NAT10_TcmA_helicase"/>
    <property type="match status" value="1"/>
</dbReference>
<dbReference type="InterPro" id="IPR013562">
    <property type="entry name" value="TmcA/NAT10_N"/>
</dbReference>
<dbReference type="Gene3D" id="3.40.50.11040">
    <property type="match status" value="1"/>
</dbReference>
<dbReference type="PANTHER" id="PTHR10925:SF5">
    <property type="entry name" value="RNA CYTIDINE ACETYLTRANSFERASE"/>
    <property type="match status" value="1"/>
</dbReference>
<dbReference type="InterPro" id="IPR027992">
    <property type="entry name" value="tRNA_bind_dom"/>
</dbReference>
<evidence type="ECO:0000256" key="2">
    <source>
        <dbReference type="ARBA" id="ARBA00022552"/>
    </source>
</evidence>
<evidence type="ECO:0000256" key="5">
    <source>
        <dbReference type="ARBA" id="ARBA00022741"/>
    </source>
</evidence>
<evidence type="ECO:0000313" key="15">
    <source>
        <dbReference type="Proteomes" id="UP000192578"/>
    </source>
</evidence>
<dbReference type="Gene3D" id="3.40.50.300">
    <property type="entry name" value="P-loop containing nucleotide triphosphate hydrolases"/>
    <property type="match status" value="1"/>
</dbReference>
<feature type="binding site" evidence="11">
    <location>
        <begin position="286"/>
        <end position="295"/>
    </location>
    <ligand>
        <name>ATP</name>
        <dbReference type="ChEBI" id="CHEBI:30616"/>
    </ligand>
</feature>
<dbReference type="InterPro" id="IPR027417">
    <property type="entry name" value="P-loop_NTPase"/>
</dbReference>
<dbReference type="GO" id="GO:0005730">
    <property type="term" value="C:nucleolus"/>
    <property type="evidence" value="ECO:0007669"/>
    <property type="project" value="UniProtKB-SubCell"/>
</dbReference>
<comment type="catalytic activity">
    <reaction evidence="9 11">
        <text>a cytidine in 18S rRNA + acetyl-CoA + ATP + H2O = an N(4)-acetylcytidine in 18S rRNA + ADP + phosphate + CoA + H(+)</text>
        <dbReference type="Rhea" id="RHEA:51424"/>
        <dbReference type="Rhea" id="RHEA-COMP:13575"/>
        <dbReference type="Rhea" id="RHEA-COMP:13576"/>
        <dbReference type="ChEBI" id="CHEBI:15377"/>
        <dbReference type="ChEBI" id="CHEBI:15378"/>
        <dbReference type="ChEBI" id="CHEBI:30616"/>
        <dbReference type="ChEBI" id="CHEBI:43474"/>
        <dbReference type="ChEBI" id="CHEBI:57287"/>
        <dbReference type="ChEBI" id="CHEBI:57288"/>
        <dbReference type="ChEBI" id="CHEBI:74900"/>
        <dbReference type="ChEBI" id="CHEBI:82748"/>
        <dbReference type="ChEBI" id="CHEBI:456216"/>
    </reaction>
</comment>
<dbReference type="GO" id="GO:0000049">
    <property type="term" value="F:tRNA binding"/>
    <property type="evidence" value="ECO:0007669"/>
    <property type="project" value="TreeGrafter"/>
</dbReference>
<evidence type="ECO:0000313" key="14">
    <source>
        <dbReference type="EMBL" id="OQV16441.1"/>
    </source>
</evidence>
<dbReference type="FunFam" id="3.40.50.300:FF:002218">
    <property type="entry name" value="tRNA(Met) cytidine acetyltransferase TmcA"/>
    <property type="match status" value="1"/>
</dbReference>
<evidence type="ECO:0000256" key="1">
    <source>
        <dbReference type="ARBA" id="ARBA00004604"/>
    </source>
</evidence>
<keyword evidence="15" id="KW-1185">Reference proteome</keyword>
<dbReference type="Pfam" id="PF13718">
    <property type="entry name" value="GNAT_acetyltr_2"/>
    <property type="match status" value="1"/>
</dbReference>
<dbReference type="EC" id="2.3.1.-" evidence="11"/>
<comment type="caution">
    <text evidence="14">The sequence shown here is derived from an EMBL/GenBank/DDBJ whole genome shotgun (WGS) entry which is preliminary data.</text>
</comment>
<dbReference type="PANTHER" id="PTHR10925">
    <property type="entry name" value="N-ACETYLTRANSFERASE 10"/>
    <property type="match status" value="1"/>
</dbReference>
<keyword evidence="4 11" id="KW-0819">tRNA processing</keyword>
<dbReference type="GO" id="GO:1990883">
    <property type="term" value="F:18S rRNA cytidine N-acetyltransferase activity"/>
    <property type="evidence" value="ECO:0007669"/>
    <property type="project" value="TreeGrafter"/>
</dbReference>
<dbReference type="GO" id="GO:0005524">
    <property type="term" value="F:ATP binding"/>
    <property type="evidence" value="ECO:0007669"/>
    <property type="project" value="UniProtKB-UniRule"/>
</dbReference>
<evidence type="ECO:0000256" key="8">
    <source>
        <dbReference type="ARBA" id="ARBA00023315"/>
    </source>
</evidence>
<proteinExistence type="inferred from homology"/>
<comment type="similarity">
    <text evidence="11">Belongs to the RNA cytidine acetyltransferase family. NAT10 subfamily.</text>
</comment>
<keyword evidence="5 11" id="KW-0547">Nucleotide-binding</keyword>
<evidence type="ECO:0000256" key="6">
    <source>
        <dbReference type="ARBA" id="ARBA00022840"/>
    </source>
</evidence>
<evidence type="ECO:0000256" key="11">
    <source>
        <dbReference type="HAMAP-Rule" id="MF_03211"/>
    </source>
</evidence>
<gene>
    <name evidence="14" type="ORF">BV898_09432</name>
</gene>
<feature type="domain" description="N-acetyltransferase" evidence="13">
    <location>
        <begin position="547"/>
        <end position="691"/>
    </location>
</feature>
<feature type="region of interest" description="Disordered" evidence="12">
    <location>
        <begin position="991"/>
        <end position="1012"/>
    </location>
</feature>
<dbReference type="GO" id="GO:0051391">
    <property type="term" value="P:tRNA acetylation"/>
    <property type="evidence" value="ECO:0007669"/>
    <property type="project" value="UniProtKB-UniRule"/>
</dbReference>
<dbReference type="EMBL" id="MTYJ01000074">
    <property type="protein sequence ID" value="OQV16441.1"/>
    <property type="molecule type" value="Genomic_DNA"/>
</dbReference>
<comment type="subcellular location">
    <subcellularLocation>
        <location evidence="1 11">Nucleus</location>
        <location evidence="1 11">Nucleolus</location>
    </subcellularLocation>
</comment>
<keyword evidence="3 11" id="KW-0808">Transferase</keyword>
<dbReference type="Pfam" id="PF13725">
    <property type="entry name" value="tRNA_bind_2"/>
    <property type="match status" value="1"/>
</dbReference>
<dbReference type="GO" id="GO:0030686">
    <property type="term" value="C:90S preribosome"/>
    <property type="evidence" value="ECO:0007669"/>
    <property type="project" value="TreeGrafter"/>
</dbReference>
<evidence type="ECO:0000256" key="9">
    <source>
        <dbReference type="ARBA" id="ARBA00052133"/>
    </source>
</evidence>
<dbReference type="HAMAP" id="MF_03211">
    <property type="entry name" value="RNA_acetyltr_Nat10"/>
    <property type="match status" value="1"/>
</dbReference>
<keyword evidence="2 11" id="KW-0698">rRNA processing</keyword>
<feature type="binding site" evidence="11">
    <location>
        <position position="456"/>
    </location>
    <ligand>
        <name>ATP</name>
        <dbReference type="ChEBI" id="CHEBI:30616"/>
    </ligand>
</feature>
<sequence>MDRKKIDGRIKKLIEHGVATQHRSLIIIVGDKARDQIPILHYIQSKASVKAQPSVLWCYKKELGFSTNRAKRKKRIERDMKIGGKNTFNSDDPFEHFVSSTTVRYCYYAETHKILGNTFGMCVLQDFEAITPNILARTIETTEGGGIVALLFKSVSSLKQLYAMTMDTHSRYRTEAHQDVVPRFNERFILSLGSCQAALVMDDKFNILPISKKIADLHSLPFTKPGEKEDDQELKALKESLHDTQPIGSLISCTRTVDQGHALLQFVDAITEKTLRSTVTLTAARGRGKSAALGLAIAAAVAHGYSNIFVTSPSPENLKTLFDFVVKGFDALGYHLHTDYDKVESSVPDENKAVVRLNIFRNHRQTVQYILPTEAERLGQAELVVIDEAAAIPLPLVKALIGPYLVFMASTINGYEGTGRALSLKLIAQLRQQSAAAGATTNARKLRELELKESIRYKSGDPVESWLNDLLCLSVSTDDNYNSYTGGSPTPNDCELYYINRDTLFCYHKASEEFLQRVMALFVASHYKNSPNDLQMLSDAPAHHIFCLLGPVDHTKTELPEIYCVIQVCLEGAISKGSVTKGFSQGSRASGDLIPWTVAQQFQDNNFPSLSGARVIRIAVHPNYQGMGYGSKALQLIEAYYGGLIPVTDETAGDEPATGFHNVADDELGLLEEKVKPRKNLPPLLYKLSERRAERIEWLGTSFGLTSELLKFWKRSGYVPVYLRQTANELTGENSCIMLKTFTRDEQTSSSSWLREFFIDFRRRFISLLAYHFKSYAPHLALNIIQNYKTVPAEVLHSPINGTELQLFVTKYDLRRLDTYSRNMADYHLVTDLLPVLSRLLFMGQLGEFHLSAVQTAIMVGLGLQHKSVDDLAREINLPSGQLLGLYNKTIRKFVQHFTKLSEQRVESTLKKVSVNGAAAMMTAPTRSLEEELQDAADDYLQSSQGKKDVVKRLELDQYKIAAADTDLESALGKRKATEVTPGFAEDGKFAKKKKKNFEKNSKRTRHAKKKQ</sequence>
<organism evidence="14 15">
    <name type="scientific">Hypsibius exemplaris</name>
    <name type="common">Freshwater tardigrade</name>
    <dbReference type="NCBI Taxonomy" id="2072580"/>
    <lineage>
        <taxon>Eukaryota</taxon>
        <taxon>Metazoa</taxon>
        <taxon>Ecdysozoa</taxon>
        <taxon>Tardigrada</taxon>
        <taxon>Eutardigrada</taxon>
        <taxon>Parachela</taxon>
        <taxon>Hypsibioidea</taxon>
        <taxon>Hypsibiidae</taxon>
        <taxon>Hypsibius</taxon>
    </lineage>
</organism>
<evidence type="ECO:0000256" key="7">
    <source>
        <dbReference type="ARBA" id="ARBA00023242"/>
    </source>
</evidence>
<dbReference type="GO" id="GO:1904812">
    <property type="term" value="P:rRNA acetylation involved in maturation of SSU-rRNA"/>
    <property type="evidence" value="ECO:0007669"/>
    <property type="project" value="InterPro"/>
</dbReference>